<evidence type="ECO:0000256" key="1">
    <source>
        <dbReference type="ARBA" id="ARBA00022737"/>
    </source>
</evidence>
<keyword evidence="7" id="KW-1185">Reference proteome</keyword>
<dbReference type="SUPFAM" id="SSF46894">
    <property type="entry name" value="C-terminal effector domain of the bipartite response regulators"/>
    <property type="match status" value="1"/>
</dbReference>
<dbReference type="Pfam" id="PF00486">
    <property type="entry name" value="Trans_reg_C"/>
    <property type="match status" value="1"/>
</dbReference>
<feature type="domain" description="OmpR/PhoB-type" evidence="5">
    <location>
        <begin position="9"/>
        <end position="107"/>
    </location>
</feature>
<reference evidence="6 7" key="1">
    <citation type="submission" date="2020-04" db="EMBL/GenBank/DDBJ databases">
        <title>Usitatibacter rugosus gen. nov., sp. nov. and Usitatibacter palustris sp. nov., novel members of Usitatibacteraceae fam. nov. within the order Nitrosomonadales isolated from soil.</title>
        <authorList>
            <person name="Huber K.J."/>
            <person name="Neumann-Schaal M."/>
            <person name="Geppert A."/>
            <person name="Luckner M."/>
            <person name="Wanner G."/>
            <person name="Overmann J."/>
        </authorList>
    </citation>
    <scope>NUCLEOTIDE SEQUENCE [LARGE SCALE GENOMIC DNA]</scope>
    <source>
        <strain evidence="6 7">0125_3</strain>
    </source>
</reference>
<dbReference type="SMART" id="SM00028">
    <property type="entry name" value="TPR"/>
    <property type="match status" value="2"/>
</dbReference>
<evidence type="ECO:0000256" key="2">
    <source>
        <dbReference type="ARBA" id="ARBA00022803"/>
    </source>
</evidence>
<dbReference type="SMART" id="SM00862">
    <property type="entry name" value="Trans_reg_C"/>
    <property type="match status" value="1"/>
</dbReference>
<dbReference type="Gene3D" id="1.10.10.10">
    <property type="entry name" value="Winged helix-like DNA-binding domain superfamily/Winged helix DNA-binding domain"/>
    <property type="match status" value="1"/>
</dbReference>
<dbReference type="EMBL" id="CP053069">
    <property type="protein sequence ID" value="QJR12032.1"/>
    <property type="molecule type" value="Genomic_DNA"/>
</dbReference>
<name>A0A6M4GYD5_9PROT</name>
<dbReference type="SUPFAM" id="SSF48452">
    <property type="entry name" value="TPR-like"/>
    <property type="match status" value="2"/>
</dbReference>
<dbReference type="InterPro" id="IPR050498">
    <property type="entry name" value="Ycf3"/>
</dbReference>
<dbReference type="CDD" id="cd00383">
    <property type="entry name" value="trans_reg_C"/>
    <property type="match status" value="1"/>
</dbReference>
<dbReference type="PANTHER" id="PTHR44858">
    <property type="entry name" value="TETRATRICOPEPTIDE REPEAT PROTEIN 6"/>
    <property type="match status" value="1"/>
</dbReference>
<dbReference type="GO" id="GO:0006355">
    <property type="term" value="P:regulation of DNA-templated transcription"/>
    <property type="evidence" value="ECO:0007669"/>
    <property type="project" value="InterPro"/>
</dbReference>
<dbReference type="InterPro" id="IPR011990">
    <property type="entry name" value="TPR-like_helical_dom_sf"/>
</dbReference>
<dbReference type="GO" id="GO:0000160">
    <property type="term" value="P:phosphorelay signal transduction system"/>
    <property type="evidence" value="ECO:0007669"/>
    <property type="project" value="InterPro"/>
</dbReference>
<keyword evidence="3 4" id="KW-0238">DNA-binding</keyword>
<gene>
    <name evidence="6" type="ORF">DSM104443_03115</name>
</gene>
<dbReference type="InterPro" id="IPR036388">
    <property type="entry name" value="WH-like_DNA-bd_sf"/>
</dbReference>
<evidence type="ECO:0000256" key="3">
    <source>
        <dbReference type="ARBA" id="ARBA00023125"/>
    </source>
</evidence>
<dbReference type="GO" id="GO:0003677">
    <property type="term" value="F:DNA binding"/>
    <property type="evidence" value="ECO:0007669"/>
    <property type="project" value="UniProtKB-UniRule"/>
</dbReference>
<dbReference type="InterPro" id="IPR019734">
    <property type="entry name" value="TPR_rpt"/>
</dbReference>
<dbReference type="PANTHER" id="PTHR44858:SF1">
    <property type="entry name" value="UDP-N-ACETYLGLUCOSAMINE--PEPTIDE N-ACETYLGLUCOSAMINYLTRANSFERASE SPINDLY-RELATED"/>
    <property type="match status" value="1"/>
</dbReference>
<organism evidence="6 7">
    <name type="scientific">Usitatibacter rugosus</name>
    <dbReference type="NCBI Taxonomy" id="2732067"/>
    <lineage>
        <taxon>Bacteria</taxon>
        <taxon>Pseudomonadati</taxon>
        <taxon>Pseudomonadota</taxon>
        <taxon>Betaproteobacteria</taxon>
        <taxon>Nitrosomonadales</taxon>
        <taxon>Usitatibacteraceae</taxon>
        <taxon>Usitatibacter</taxon>
    </lineage>
</organism>
<proteinExistence type="predicted"/>
<evidence type="ECO:0000313" key="7">
    <source>
        <dbReference type="Proteomes" id="UP000501534"/>
    </source>
</evidence>
<evidence type="ECO:0000256" key="4">
    <source>
        <dbReference type="PROSITE-ProRule" id="PRU01091"/>
    </source>
</evidence>
<accession>A0A6M4GYD5</accession>
<evidence type="ECO:0000259" key="5">
    <source>
        <dbReference type="PROSITE" id="PS51755"/>
    </source>
</evidence>
<sequence>MASTAPAHADSYEFGPYRLEIASRSLFRQGEFVPLTPKVAETLLLLVEEAGRVVTKEQMLERVWPGVVVEEGGIANNISALRKIFNAEFGEDGPISTIARRGYRFTVEVTRGDGRKAAAPAGAADEMAIVKQAQTSGERNTILVADIENKTGDPLFDGTIRQALALNLAQSPVLEIMSDRKVHSVLGLMNKPGAAVVGEVALEICQRTGTRAAVTGSIFALGDEYVIGLYAIRADTGDTLVSEQARARGKGGILQALDQAALSLRSKLGESIQSVRKYGAHFDEVVTSSLEALKAYTTGREIWLSHSEMAAIPHMQRAIELDEHFVSAHSGLAVMLNNMGQTARGAQHIQRAYDLRERATERERLRIEAMYHDVMTGDLHRSLDAYRAALRSYPRDANMANNTANLYIVLGQYDNALRDIKIALQYEHTSVEYGNQTQALLGLGRVDEAAEVIQQGFERGFDAFYHHADAYLVAFLRGDRAEMQRHLDAVAGREGEEDYMADLEAGTEAYYGRFDRARDLGRRAVESALRSTSLEMAACWRAHSALRDLDAGSPELARKQAEEALTISRSRNVDGLAGMVLAATGDPVRAESLAAEMEKATPQATHVQRYWLPCIRGSIAMARGDWAAAIQALEPAIPVEMGIPQPFINPGLYPPYLRAKAYLMGEQWTAAIREFEKITSRPHLIRNQVQFPLSLLGTAKALEGLGKKDEAAAMRARYDAIVKDK</sequence>
<dbReference type="KEGG" id="uru:DSM104443_03115"/>
<dbReference type="InterPro" id="IPR016032">
    <property type="entry name" value="Sig_transdc_resp-reg_C-effctor"/>
</dbReference>
<dbReference type="Pfam" id="PF13432">
    <property type="entry name" value="TPR_16"/>
    <property type="match status" value="1"/>
</dbReference>
<dbReference type="PROSITE" id="PS51755">
    <property type="entry name" value="OMPR_PHOB"/>
    <property type="match status" value="1"/>
</dbReference>
<keyword evidence="1" id="KW-0677">Repeat</keyword>
<dbReference type="Gene3D" id="1.25.40.10">
    <property type="entry name" value="Tetratricopeptide repeat domain"/>
    <property type="match status" value="3"/>
</dbReference>
<feature type="DNA-binding region" description="OmpR/PhoB-type" evidence="4">
    <location>
        <begin position="9"/>
        <end position="107"/>
    </location>
</feature>
<protein>
    <recommendedName>
        <fullName evidence="5">OmpR/PhoB-type domain-containing protein</fullName>
    </recommendedName>
</protein>
<dbReference type="AlphaFoldDB" id="A0A6M4GYD5"/>
<evidence type="ECO:0000313" key="6">
    <source>
        <dbReference type="EMBL" id="QJR12032.1"/>
    </source>
</evidence>
<dbReference type="Proteomes" id="UP000501534">
    <property type="component" value="Chromosome"/>
</dbReference>
<dbReference type="InterPro" id="IPR001867">
    <property type="entry name" value="OmpR/PhoB-type_DNA-bd"/>
</dbReference>
<dbReference type="RefSeq" id="WP_171093878.1">
    <property type="nucleotide sequence ID" value="NZ_CP053069.1"/>
</dbReference>
<keyword evidence="2" id="KW-0802">TPR repeat</keyword>